<dbReference type="EMBL" id="CAEZYF010000031">
    <property type="protein sequence ID" value="CAB4744820.1"/>
    <property type="molecule type" value="Genomic_DNA"/>
</dbReference>
<dbReference type="EMBL" id="CAFBIY010000071">
    <property type="protein sequence ID" value="CAB4851132.1"/>
    <property type="molecule type" value="Genomic_DNA"/>
</dbReference>
<evidence type="ECO:0000313" key="5">
    <source>
        <dbReference type="EMBL" id="CAB4951341.1"/>
    </source>
</evidence>
<dbReference type="EMBL" id="CAESGF010000027">
    <property type="protein sequence ID" value="CAB4365270.1"/>
    <property type="molecule type" value="Genomic_DNA"/>
</dbReference>
<dbReference type="EMBL" id="CAFAAV010000265">
    <property type="protein sequence ID" value="CAB4834615.1"/>
    <property type="molecule type" value="Genomic_DNA"/>
</dbReference>
<dbReference type="EMBL" id="CAFBMT010000023">
    <property type="protein sequence ID" value="CAB4951341.1"/>
    <property type="molecule type" value="Genomic_DNA"/>
</dbReference>
<accession>A0A6J6A7K5</accession>
<organism evidence="1">
    <name type="scientific">freshwater metagenome</name>
    <dbReference type="NCBI Taxonomy" id="449393"/>
    <lineage>
        <taxon>unclassified sequences</taxon>
        <taxon>metagenomes</taxon>
        <taxon>ecological metagenomes</taxon>
    </lineage>
</organism>
<protein>
    <submittedName>
        <fullName evidence="1">Unannotated protein</fullName>
    </submittedName>
</protein>
<sequence>MSYSSRRRLPRRRQQALQLQSDDHCWSIFHPDPDEPIVLSGFAEAAALAFDVVELPAQHEIVVLLDERRTVTAMLLDPPAEVGLLVGMAELPGIEAPFCQTLCIVVEHHVGGGPPSDDERRGYFALRRAHMAQGLLLLDVILTDGDTIRSLAIACDPDPAWFDEPAA</sequence>
<evidence type="ECO:0000313" key="6">
    <source>
        <dbReference type="EMBL" id="CAB5022935.1"/>
    </source>
</evidence>
<dbReference type="AlphaFoldDB" id="A0A6J6A7K5"/>
<proteinExistence type="predicted"/>
<name>A0A6J6A7K5_9ZZZZ</name>
<evidence type="ECO:0000313" key="1">
    <source>
        <dbReference type="EMBL" id="CAB4365270.1"/>
    </source>
</evidence>
<reference evidence="1" key="1">
    <citation type="submission" date="2020-05" db="EMBL/GenBank/DDBJ databases">
        <authorList>
            <person name="Chiriac C."/>
            <person name="Salcher M."/>
            <person name="Ghai R."/>
            <person name="Kavagutti S V."/>
        </authorList>
    </citation>
    <scope>NUCLEOTIDE SEQUENCE</scope>
</reference>
<evidence type="ECO:0000313" key="4">
    <source>
        <dbReference type="EMBL" id="CAB4851132.1"/>
    </source>
</evidence>
<dbReference type="EMBL" id="CAFBOL010000190">
    <property type="protein sequence ID" value="CAB5022935.1"/>
    <property type="molecule type" value="Genomic_DNA"/>
</dbReference>
<evidence type="ECO:0000313" key="2">
    <source>
        <dbReference type="EMBL" id="CAB4744820.1"/>
    </source>
</evidence>
<gene>
    <name evidence="2" type="ORF">UFOPK2656_03164</name>
    <name evidence="3" type="ORF">UFOPK3099_02565</name>
    <name evidence="4" type="ORF">UFOPK3267_01414</name>
    <name evidence="5" type="ORF">UFOPK3651_02869</name>
    <name evidence="6" type="ORF">UFOPK3931_03472</name>
    <name evidence="1" type="ORF">UFOPK4189_03016</name>
</gene>
<evidence type="ECO:0000313" key="3">
    <source>
        <dbReference type="EMBL" id="CAB4834615.1"/>
    </source>
</evidence>